<accession>A0A1A8F4X3</accession>
<dbReference type="EMBL" id="HAEB01007351">
    <property type="protein sequence ID" value="SBQ53878.1"/>
    <property type="molecule type" value="Transcribed_RNA"/>
</dbReference>
<feature type="non-terminal residue" evidence="1">
    <location>
        <position position="1"/>
    </location>
</feature>
<sequence length="119" mass="13956">HESPHRTQETHLTTRVPNRDFLVLDISLVPLVNCPLSRLHTESIRWHGTSVERFTRDNHCTRVLMGRVSAAKQQDHKKAPSRLQRLQFVYAIRHQTKKKEITLLLFDVVYDVVPLHCQD</sequence>
<evidence type="ECO:0000313" key="1">
    <source>
        <dbReference type="EMBL" id="SBQ53878.1"/>
    </source>
</evidence>
<organism evidence="1">
    <name type="scientific">Nothobranchius korthausae</name>
    <dbReference type="NCBI Taxonomy" id="1143690"/>
    <lineage>
        <taxon>Eukaryota</taxon>
        <taxon>Metazoa</taxon>
        <taxon>Chordata</taxon>
        <taxon>Craniata</taxon>
        <taxon>Vertebrata</taxon>
        <taxon>Euteleostomi</taxon>
        <taxon>Actinopterygii</taxon>
        <taxon>Neopterygii</taxon>
        <taxon>Teleostei</taxon>
        <taxon>Neoteleostei</taxon>
        <taxon>Acanthomorphata</taxon>
        <taxon>Ovalentaria</taxon>
        <taxon>Atherinomorphae</taxon>
        <taxon>Cyprinodontiformes</taxon>
        <taxon>Nothobranchiidae</taxon>
        <taxon>Nothobranchius</taxon>
    </lineage>
</organism>
<dbReference type="AlphaFoldDB" id="A0A1A8F4X3"/>
<name>A0A1A8F4X3_9TELE</name>
<reference evidence="1" key="2">
    <citation type="submission" date="2016-06" db="EMBL/GenBank/DDBJ databases">
        <title>The genome of a short-lived fish provides insights into sex chromosome evolution and the genetic control of aging.</title>
        <authorList>
            <person name="Reichwald K."/>
            <person name="Felder M."/>
            <person name="Petzold A."/>
            <person name="Koch P."/>
            <person name="Groth M."/>
            <person name="Platzer M."/>
        </authorList>
    </citation>
    <scope>NUCLEOTIDE SEQUENCE</scope>
    <source>
        <tissue evidence="1">Brain</tissue>
    </source>
</reference>
<feature type="non-terminal residue" evidence="1">
    <location>
        <position position="119"/>
    </location>
</feature>
<proteinExistence type="predicted"/>
<gene>
    <name evidence="1" type="primary">CCNJ</name>
</gene>
<reference evidence="1" key="1">
    <citation type="submission" date="2016-05" db="EMBL/GenBank/DDBJ databases">
        <authorList>
            <person name="Lavstsen T."/>
            <person name="Jespersen J.S."/>
        </authorList>
    </citation>
    <scope>NUCLEOTIDE SEQUENCE</scope>
    <source>
        <tissue evidence="1">Brain</tissue>
    </source>
</reference>
<protein>
    <submittedName>
        <fullName evidence="1">Cyclin J</fullName>
    </submittedName>
</protein>